<proteinExistence type="predicted"/>
<accession>A0A7K1TLD2</accession>
<keyword evidence="3" id="KW-1185">Reference proteome</keyword>
<feature type="region of interest" description="Disordered" evidence="1">
    <location>
        <begin position="51"/>
        <end position="87"/>
    </location>
</feature>
<dbReference type="RefSeq" id="WP_157570005.1">
    <property type="nucleotide sequence ID" value="NZ_WQKZ01000012.1"/>
</dbReference>
<dbReference type="AlphaFoldDB" id="A0A7K1TLD2"/>
<comment type="caution">
    <text evidence="2">The sequence shown here is derived from an EMBL/GenBank/DDBJ whole genome shotgun (WGS) entry which is preliminary data.</text>
</comment>
<sequence>MVFEDEAVHLPTYRKHSRNVCPRVGNAHSFVFHHYCVTNDVDVIANEVPIGEQQENSKGKQQDVNASFVPRSRKCASQTPDPTGCDAQTALLQGQKANPPPGAQGKERLLYGQLRAVAPTA</sequence>
<dbReference type="Proteomes" id="UP000441336">
    <property type="component" value="Unassembled WGS sequence"/>
</dbReference>
<organism evidence="2 3">
    <name type="scientific">Hymenobacter ginkgonis</name>
    <dbReference type="NCBI Taxonomy" id="2682976"/>
    <lineage>
        <taxon>Bacteria</taxon>
        <taxon>Pseudomonadati</taxon>
        <taxon>Bacteroidota</taxon>
        <taxon>Cytophagia</taxon>
        <taxon>Cytophagales</taxon>
        <taxon>Hymenobacteraceae</taxon>
        <taxon>Hymenobacter</taxon>
    </lineage>
</organism>
<reference evidence="2 3" key="1">
    <citation type="submission" date="2019-12" db="EMBL/GenBank/DDBJ databases">
        <title>Hymenobacter sp. HMF4947 Genome sequencing and assembly.</title>
        <authorList>
            <person name="Kang H."/>
            <person name="Cha I."/>
            <person name="Kim H."/>
            <person name="Joh K."/>
        </authorList>
    </citation>
    <scope>NUCLEOTIDE SEQUENCE [LARGE SCALE GENOMIC DNA]</scope>
    <source>
        <strain evidence="2 3">HMF4947</strain>
    </source>
</reference>
<evidence type="ECO:0000256" key="1">
    <source>
        <dbReference type="SAM" id="MobiDB-lite"/>
    </source>
</evidence>
<evidence type="ECO:0000313" key="3">
    <source>
        <dbReference type="Proteomes" id="UP000441336"/>
    </source>
</evidence>
<name>A0A7K1TLD2_9BACT</name>
<dbReference type="EMBL" id="WQKZ01000012">
    <property type="protein sequence ID" value="MVN79228.1"/>
    <property type="molecule type" value="Genomic_DNA"/>
</dbReference>
<gene>
    <name evidence="2" type="ORF">GO988_23090</name>
</gene>
<evidence type="ECO:0000313" key="2">
    <source>
        <dbReference type="EMBL" id="MVN79228.1"/>
    </source>
</evidence>
<protein>
    <submittedName>
        <fullName evidence="2">Uncharacterized protein</fullName>
    </submittedName>
</protein>